<dbReference type="EMBL" id="VTWH01000004">
    <property type="protein sequence ID" value="KAA0968865.1"/>
    <property type="molecule type" value="Genomic_DNA"/>
</dbReference>
<protein>
    <submittedName>
        <fullName evidence="1">Uncharacterized protein</fullName>
    </submittedName>
</protein>
<dbReference type="Proteomes" id="UP000324738">
    <property type="component" value="Unassembled WGS sequence"/>
</dbReference>
<dbReference type="AlphaFoldDB" id="A0A5B0DS99"/>
<organism evidence="1 2">
    <name type="scientific">Aureimonas fodinaquatilis</name>
    <dbReference type="NCBI Taxonomy" id="2565783"/>
    <lineage>
        <taxon>Bacteria</taxon>
        <taxon>Pseudomonadati</taxon>
        <taxon>Pseudomonadota</taxon>
        <taxon>Alphaproteobacteria</taxon>
        <taxon>Hyphomicrobiales</taxon>
        <taxon>Aurantimonadaceae</taxon>
        <taxon>Aureimonas</taxon>
    </lineage>
</organism>
<dbReference type="Pfam" id="PF20132">
    <property type="entry name" value="DUF6522"/>
    <property type="match status" value="1"/>
</dbReference>
<comment type="caution">
    <text evidence="1">The sequence shown here is derived from an EMBL/GenBank/DDBJ whole genome shotgun (WGS) entry which is preliminary data.</text>
</comment>
<dbReference type="InterPro" id="IPR045389">
    <property type="entry name" value="DUF6522"/>
</dbReference>
<dbReference type="RefSeq" id="WP_149301138.1">
    <property type="nucleotide sequence ID" value="NZ_VTWH01000004.1"/>
</dbReference>
<sequence length="113" mass="12273">MNIKELCRKSERSGDDPLRPVVIERDANGEFTIEADGLAACFKRPVEEFRNLMTRGQVVSTVEAGQGDDAGRFRLTVRCGNQMWQAIVSVDGGIISQSTGFAPATSHSAKSEV</sequence>
<reference evidence="1 2" key="1">
    <citation type="submission" date="2019-08" db="EMBL/GenBank/DDBJ databases">
        <title>Aureimonas fodiniaquatilis sp. nov., isolated from a coal mine wastewater.</title>
        <authorList>
            <person name="Kim W."/>
        </authorList>
    </citation>
    <scope>NUCLEOTIDE SEQUENCE [LARGE SCALE GENOMIC DNA]</scope>
    <source>
        <strain evidence="1 2">CAU 1482</strain>
    </source>
</reference>
<dbReference type="OrthoDB" id="8238457at2"/>
<keyword evidence="2" id="KW-1185">Reference proteome</keyword>
<evidence type="ECO:0000313" key="2">
    <source>
        <dbReference type="Proteomes" id="UP000324738"/>
    </source>
</evidence>
<evidence type="ECO:0000313" key="1">
    <source>
        <dbReference type="EMBL" id="KAA0968865.1"/>
    </source>
</evidence>
<proteinExistence type="predicted"/>
<gene>
    <name evidence="1" type="ORF">FPY71_14945</name>
</gene>
<name>A0A5B0DS99_9HYPH</name>
<accession>A0A5B0DS99</accession>